<dbReference type="Proteomes" id="UP000054314">
    <property type="component" value="Unassembled WGS sequence"/>
</dbReference>
<dbReference type="Pfam" id="PF00676">
    <property type="entry name" value="E1_dh"/>
    <property type="match status" value="1"/>
</dbReference>
<evidence type="ECO:0000256" key="2">
    <source>
        <dbReference type="ARBA" id="ARBA00023002"/>
    </source>
</evidence>
<evidence type="ECO:0000313" key="6">
    <source>
        <dbReference type="Proteomes" id="UP000054314"/>
    </source>
</evidence>
<dbReference type="PANTHER" id="PTHR43380">
    <property type="entry name" value="2-OXOISOVALERATE DEHYDROGENASE SUBUNIT ALPHA, MITOCHONDRIAL"/>
    <property type="match status" value="1"/>
</dbReference>
<dbReference type="EMBL" id="AXCZ01000110">
    <property type="protein sequence ID" value="KGM11657.1"/>
    <property type="molecule type" value="Genomic_DNA"/>
</dbReference>
<keyword evidence="5" id="KW-0670">Pyruvate</keyword>
<keyword evidence="6" id="KW-1185">Reference proteome</keyword>
<dbReference type="InterPro" id="IPR029061">
    <property type="entry name" value="THDP-binding"/>
</dbReference>
<organism evidence="5 6">
    <name type="scientific">Cellulomonas bogoriensis 69B4 = DSM 16987</name>
    <dbReference type="NCBI Taxonomy" id="1386082"/>
    <lineage>
        <taxon>Bacteria</taxon>
        <taxon>Bacillati</taxon>
        <taxon>Actinomycetota</taxon>
        <taxon>Actinomycetes</taxon>
        <taxon>Micrococcales</taxon>
        <taxon>Cellulomonadaceae</taxon>
        <taxon>Cellulomonas</taxon>
    </lineage>
</organism>
<dbReference type="GO" id="GO:0000287">
    <property type="term" value="F:magnesium ion binding"/>
    <property type="evidence" value="ECO:0007669"/>
    <property type="project" value="UniProtKB-ARBA"/>
</dbReference>
<dbReference type="GO" id="GO:0009083">
    <property type="term" value="P:branched-chain amino acid catabolic process"/>
    <property type="evidence" value="ECO:0007669"/>
    <property type="project" value="TreeGrafter"/>
</dbReference>
<evidence type="ECO:0000256" key="3">
    <source>
        <dbReference type="ARBA" id="ARBA00023052"/>
    </source>
</evidence>
<feature type="domain" description="Dehydrogenase E1 component" evidence="4">
    <location>
        <begin position="58"/>
        <end position="336"/>
    </location>
</feature>
<comment type="caution">
    <text evidence="5">The sequence shown here is derived from an EMBL/GenBank/DDBJ whole genome shotgun (WGS) entry which is preliminary data.</text>
</comment>
<proteinExistence type="predicted"/>
<dbReference type="PANTHER" id="PTHR43380:SF1">
    <property type="entry name" value="2-OXOISOVALERATE DEHYDROGENASE SUBUNIT ALPHA, MITOCHONDRIAL"/>
    <property type="match status" value="1"/>
</dbReference>
<comment type="cofactor">
    <cofactor evidence="1">
        <name>thiamine diphosphate</name>
        <dbReference type="ChEBI" id="CHEBI:58937"/>
    </cofactor>
</comment>
<keyword evidence="3" id="KW-0786">Thiamine pyrophosphate</keyword>
<dbReference type="AlphaFoldDB" id="A0A0A0BVF4"/>
<reference evidence="5 6" key="1">
    <citation type="submission" date="2013-08" db="EMBL/GenBank/DDBJ databases">
        <title>Genome sequencing of Cellulomonas bogoriensis 69B4.</title>
        <authorList>
            <person name="Chen F."/>
            <person name="Li Y."/>
            <person name="Wang G."/>
        </authorList>
    </citation>
    <scope>NUCLEOTIDE SEQUENCE [LARGE SCALE GENOMIC DNA]</scope>
    <source>
        <strain evidence="5 6">69B4</strain>
    </source>
</reference>
<dbReference type="GO" id="GO:0016624">
    <property type="term" value="F:oxidoreductase activity, acting on the aldehyde or oxo group of donors, disulfide as acceptor"/>
    <property type="evidence" value="ECO:0007669"/>
    <property type="project" value="InterPro"/>
</dbReference>
<dbReference type="NCBIfam" id="TIGR03181">
    <property type="entry name" value="PDH_E1_alph_x"/>
    <property type="match status" value="1"/>
</dbReference>
<evidence type="ECO:0000313" key="5">
    <source>
        <dbReference type="EMBL" id="KGM11657.1"/>
    </source>
</evidence>
<dbReference type="CDD" id="cd02000">
    <property type="entry name" value="TPP_E1_PDC_ADC_BCADC"/>
    <property type="match status" value="1"/>
</dbReference>
<evidence type="ECO:0000259" key="4">
    <source>
        <dbReference type="Pfam" id="PF00676"/>
    </source>
</evidence>
<accession>A0A0A0BVF4</accession>
<dbReference type="InterPro" id="IPR017596">
    <property type="entry name" value="PdhA/BkdA"/>
</dbReference>
<evidence type="ECO:0000256" key="1">
    <source>
        <dbReference type="ARBA" id="ARBA00001964"/>
    </source>
</evidence>
<keyword evidence="2" id="KW-0560">Oxidoreductase</keyword>
<gene>
    <name evidence="5" type="ORF">N869_02620</name>
</gene>
<dbReference type="Gene3D" id="3.40.50.970">
    <property type="match status" value="1"/>
</dbReference>
<dbReference type="InterPro" id="IPR050771">
    <property type="entry name" value="Alpha-ketoacid_DH_E1_comp"/>
</dbReference>
<sequence length="400" mass="43735">MNEPTPHAPGTDAHGDHQSDQALDMIQLLDHTGQLTAHPDYTPRITHLDADALRRMHRDMVLARTFDTEATSLQRQGELALFAPALGQEAAQVGSAWALRPQDYVFPSYREHAVVQARGVDPANILRIFRGIDHGGWDPADHNVHLYTLVIGSHTLHATGYAMGLQRDGLVGSGDPDRDAAVVTYFGDGATSQGDTNEALVFAAVNNAPVVLFCQNNQWAISEPTTRQSRVPIVERGRGFGVPSVRVDGNDVLACYAVTLEALERARTGGGPTFVEAYTYRMGAHTTSDDPTRYRSAAEEEHWRRRDPIDRFTTFLRSEGLLTEEHTDALAAEAEALAVRLREQVRAMDAPPTSSMFDDVYATPHSDVERERAWFARYEASFADAAADGSGATASEGAAR</sequence>
<dbReference type="SUPFAM" id="SSF52518">
    <property type="entry name" value="Thiamin diphosphate-binding fold (THDP-binding)"/>
    <property type="match status" value="1"/>
</dbReference>
<dbReference type="InterPro" id="IPR001017">
    <property type="entry name" value="DH_E1"/>
</dbReference>
<name>A0A0A0BVF4_9CELL</name>
<protein>
    <submittedName>
        <fullName evidence="5">Pyruvate dehydrogenase</fullName>
    </submittedName>
</protein>